<dbReference type="EMBL" id="ML975188">
    <property type="protein sequence ID" value="KAF1808185.1"/>
    <property type="molecule type" value="Genomic_DNA"/>
</dbReference>
<evidence type="ECO:0000313" key="2">
    <source>
        <dbReference type="Proteomes" id="UP000504638"/>
    </source>
</evidence>
<gene>
    <name evidence="1 3" type="ORF">P152DRAFT_485627</name>
</gene>
<evidence type="ECO:0000313" key="1">
    <source>
        <dbReference type="EMBL" id="KAF1808185.1"/>
    </source>
</evidence>
<reference evidence="3" key="3">
    <citation type="submission" date="2025-04" db="UniProtKB">
        <authorList>
            <consortium name="RefSeq"/>
        </authorList>
    </citation>
    <scope>IDENTIFICATION</scope>
    <source>
        <strain evidence="3">CBS 781.70</strain>
    </source>
</reference>
<reference evidence="1 3" key="1">
    <citation type="submission" date="2020-01" db="EMBL/GenBank/DDBJ databases">
        <authorList>
            <consortium name="DOE Joint Genome Institute"/>
            <person name="Haridas S."/>
            <person name="Albert R."/>
            <person name="Binder M."/>
            <person name="Bloem J."/>
            <person name="Labutti K."/>
            <person name="Salamov A."/>
            <person name="Andreopoulos B."/>
            <person name="Baker S.E."/>
            <person name="Barry K."/>
            <person name="Bills G."/>
            <person name="Bluhm B.H."/>
            <person name="Cannon C."/>
            <person name="Castanera R."/>
            <person name="Culley D.E."/>
            <person name="Daum C."/>
            <person name="Ezra D."/>
            <person name="Gonzalez J.B."/>
            <person name="Henrissat B."/>
            <person name="Kuo A."/>
            <person name="Liang C."/>
            <person name="Lipzen A."/>
            <person name="Lutzoni F."/>
            <person name="Magnuson J."/>
            <person name="Mondo S."/>
            <person name="Nolan M."/>
            <person name="Ohm R."/>
            <person name="Pangilinan J."/>
            <person name="Park H.-J."/>
            <person name="Ramirez L."/>
            <person name="Alfaro M."/>
            <person name="Sun H."/>
            <person name="Tritt A."/>
            <person name="Yoshinaga Y."/>
            <person name="Zwiers L.-H."/>
            <person name="Turgeon B.G."/>
            <person name="Goodwin S.B."/>
            <person name="Spatafora J.W."/>
            <person name="Crous P.W."/>
            <person name="Grigoriev I.V."/>
        </authorList>
    </citation>
    <scope>NUCLEOTIDE SEQUENCE</scope>
    <source>
        <strain evidence="1 3">CBS 781.70</strain>
    </source>
</reference>
<accession>A0A6G1FQS7</accession>
<protein>
    <submittedName>
        <fullName evidence="1 3">Uncharacterized protein</fullName>
    </submittedName>
</protein>
<dbReference type="GeneID" id="54422628"/>
<proteinExistence type="predicted"/>
<reference evidence="3" key="2">
    <citation type="submission" date="2020-04" db="EMBL/GenBank/DDBJ databases">
        <authorList>
            <consortium name="NCBI Genome Project"/>
        </authorList>
    </citation>
    <scope>NUCLEOTIDE SEQUENCE</scope>
    <source>
        <strain evidence="3">CBS 781.70</strain>
    </source>
</reference>
<name>A0A6G1FQS7_9PEZI</name>
<evidence type="ECO:0000313" key="3">
    <source>
        <dbReference type="RefSeq" id="XP_033529816.1"/>
    </source>
</evidence>
<feature type="non-terminal residue" evidence="1">
    <location>
        <position position="174"/>
    </location>
</feature>
<dbReference type="Proteomes" id="UP000504638">
    <property type="component" value="Unplaced"/>
</dbReference>
<dbReference type="AlphaFoldDB" id="A0A6G1FQS7"/>
<organism evidence="1">
    <name type="scientific">Eremomyces bilateralis CBS 781.70</name>
    <dbReference type="NCBI Taxonomy" id="1392243"/>
    <lineage>
        <taxon>Eukaryota</taxon>
        <taxon>Fungi</taxon>
        <taxon>Dikarya</taxon>
        <taxon>Ascomycota</taxon>
        <taxon>Pezizomycotina</taxon>
        <taxon>Dothideomycetes</taxon>
        <taxon>Dothideomycetes incertae sedis</taxon>
        <taxon>Eremomycetales</taxon>
        <taxon>Eremomycetaceae</taxon>
        <taxon>Eremomyces</taxon>
    </lineage>
</organism>
<dbReference type="RefSeq" id="XP_033529816.1">
    <property type="nucleotide sequence ID" value="XM_033682058.1"/>
</dbReference>
<sequence>MFFGMARFVDSPKELWESIAWASSIRCSSGQYGYYPNTTEPVFPSDLVRFKCNDTQCLCQTMTQKPHLGQIVAFGRDFRTYREHSSPEGSIVLKVQRFQLINQFLSRPTYQNLTLDPPPHSREFIMLDDTIDVVPEELIERLTDITVYFDYAFRSSVQLPSDRSTDSLSPNEHI</sequence>
<keyword evidence="2" id="KW-1185">Reference proteome</keyword>